<evidence type="ECO:0000256" key="6">
    <source>
        <dbReference type="ARBA" id="ARBA00023187"/>
    </source>
</evidence>
<dbReference type="SUPFAM" id="SSF158230">
    <property type="entry name" value="PRP4-like"/>
    <property type="match status" value="1"/>
</dbReference>
<dbReference type="Gene3D" id="1.20.940.10">
    <property type="entry name" value="Functional domain of the splicing factor Prp18"/>
    <property type="match status" value="1"/>
</dbReference>
<accession>A0A162JFG2</accession>
<dbReference type="InterPro" id="IPR039979">
    <property type="entry name" value="PRPF18"/>
</dbReference>
<dbReference type="FunFam" id="1.20.940.10:FF:000008">
    <property type="entry name" value="Related to potassium channel regulatory factor"/>
    <property type="match status" value="1"/>
</dbReference>
<feature type="compositionally biased region" description="Basic and acidic residues" evidence="8">
    <location>
        <begin position="47"/>
        <end position="116"/>
    </location>
</feature>
<feature type="region of interest" description="Disordered" evidence="8">
    <location>
        <begin position="1"/>
        <end position="162"/>
    </location>
</feature>
<reference evidence="11 12" key="1">
    <citation type="journal article" date="2016" name="Genome Biol. Evol.">
        <title>Divergent and convergent evolution of fungal pathogenicity.</title>
        <authorList>
            <person name="Shang Y."/>
            <person name="Xiao G."/>
            <person name="Zheng P."/>
            <person name="Cen K."/>
            <person name="Zhan S."/>
            <person name="Wang C."/>
        </authorList>
    </citation>
    <scope>NUCLEOTIDE SEQUENCE [LARGE SCALE GENOMIC DNA]</scope>
    <source>
        <strain evidence="11 12">RCEF 264</strain>
    </source>
</reference>
<dbReference type="InterPro" id="IPR004098">
    <property type="entry name" value="Prp18"/>
</dbReference>
<dbReference type="SUPFAM" id="SSF47938">
    <property type="entry name" value="Functional domain of the splicing factor Prp18"/>
    <property type="match status" value="1"/>
</dbReference>
<comment type="caution">
    <text evidence="11">The sequence shown here is derived from an EMBL/GenBank/DDBJ whole genome shotgun (WGS) entry which is preliminary data.</text>
</comment>
<sequence length="396" mass="43805">MDFASFMSAQIAKKQKPTAASNDSTNGSASDSNGAAATAPATKKYMRIGEIEEQRKAAYHEAQKAREAEREAKAAAKRKREEEVAEEARLREEKRRRLAAESRKRREAREAEEERARRKRLGLPELPPTGNGADAQGKKKEGDGAAGADDDEDDNDEDMEEPVLQSALREHGAPAVLFGETHAQRLRRYRQVAAAAAASLTAAEAAKLPVPTTLVPVAEKDMKVPTVKDIPRDAKGRRYLFRQLASYFNLVLREWQRALVAATPSAEAETEASRGARSIMEQSRAAIRPLFRRLEEGDIEDKILAAIVEIVHAAQERRYVDANDAYLRLSIGKAAWPIGVIMVGIHERSAREKLHGGDKGGVMTDDVTRKYVQSIKRCLTFAQVRWPPDDASQLMG</sequence>
<evidence type="ECO:0000256" key="7">
    <source>
        <dbReference type="ARBA" id="ARBA00023242"/>
    </source>
</evidence>
<dbReference type="Pfam" id="PF08799">
    <property type="entry name" value="PRP4"/>
    <property type="match status" value="1"/>
</dbReference>
<feature type="domain" description="Pre-mRNA processing factor 4 (PRP4)-like" evidence="10">
    <location>
        <begin position="167"/>
        <end position="191"/>
    </location>
</feature>
<dbReference type="InterPro" id="IPR014906">
    <property type="entry name" value="PRP4-like"/>
</dbReference>
<comment type="subcellular location">
    <subcellularLocation>
        <location evidence="1">Nucleus</location>
    </subcellularLocation>
</comment>
<keyword evidence="6" id="KW-0508">mRNA splicing</keyword>
<evidence type="ECO:0000256" key="8">
    <source>
        <dbReference type="SAM" id="MobiDB-lite"/>
    </source>
</evidence>
<dbReference type="Gene3D" id="4.10.280.110">
    <property type="entry name" value="Pre-mRNA processing factor 4 domain"/>
    <property type="match status" value="1"/>
</dbReference>
<dbReference type="AlphaFoldDB" id="A0A162JFG2"/>
<gene>
    <name evidence="11" type="ORF">SPI_00327</name>
</gene>
<evidence type="ECO:0000256" key="1">
    <source>
        <dbReference type="ARBA" id="ARBA00004123"/>
    </source>
</evidence>
<dbReference type="GO" id="GO:0046540">
    <property type="term" value="C:U4/U6 x U5 tri-snRNP complex"/>
    <property type="evidence" value="ECO:0007669"/>
    <property type="project" value="TreeGrafter"/>
</dbReference>
<keyword evidence="4" id="KW-0507">mRNA processing</keyword>
<evidence type="ECO:0000256" key="2">
    <source>
        <dbReference type="ARBA" id="ARBA00008137"/>
    </source>
</evidence>
<evidence type="ECO:0000256" key="4">
    <source>
        <dbReference type="ARBA" id="ARBA00022664"/>
    </source>
</evidence>
<evidence type="ECO:0000313" key="11">
    <source>
        <dbReference type="EMBL" id="OAA68132.1"/>
    </source>
</evidence>
<evidence type="ECO:0000313" key="12">
    <source>
        <dbReference type="Proteomes" id="UP000076874"/>
    </source>
</evidence>
<dbReference type="PANTHER" id="PTHR13007:SF19">
    <property type="entry name" value="PRE-MRNA-SPLICING FACTOR 18"/>
    <property type="match status" value="1"/>
</dbReference>
<keyword evidence="5" id="KW-0747">Spliceosome</keyword>
<dbReference type="EMBL" id="AZHD01000001">
    <property type="protein sequence ID" value="OAA68132.1"/>
    <property type="molecule type" value="Genomic_DNA"/>
</dbReference>
<dbReference type="InterPro" id="IPR036285">
    <property type="entry name" value="PRP4-like_sf"/>
</dbReference>
<evidence type="ECO:0000256" key="3">
    <source>
        <dbReference type="ARBA" id="ARBA00018242"/>
    </source>
</evidence>
<keyword evidence="7" id="KW-0539">Nucleus</keyword>
<dbReference type="Proteomes" id="UP000076874">
    <property type="component" value="Unassembled WGS sequence"/>
</dbReference>
<feature type="compositionally biased region" description="Low complexity" evidence="8">
    <location>
        <begin position="18"/>
        <end position="39"/>
    </location>
</feature>
<keyword evidence="12" id="KW-1185">Reference proteome</keyword>
<dbReference type="Pfam" id="PF02840">
    <property type="entry name" value="Prp18"/>
    <property type="match status" value="1"/>
</dbReference>
<comment type="similarity">
    <text evidence="2">Belongs to the PRP18 family.</text>
</comment>
<dbReference type="GO" id="GO:0000350">
    <property type="term" value="P:generation of catalytic spliceosome for second transesterification step"/>
    <property type="evidence" value="ECO:0007669"/>
    <property type="project" value="TreeGrafter"/>
</dbReference>
<proteinExistence type="inferred from homology"/>
<dbReference type="GO" id="GO:0071021">
    <property type="term" value="C:U2-type post-spliceosomal complex"/>
    <property type="evidence" value="ECO:0007669"/>
    <property type="project" value="TreeGrafter"/>
</dbReference>
<name>A0A162JFG2_9HYPO</name>
<evidence type="ECO:0000259" key="9">
    <source>
        <dbReference type="Pfam" id="PF02840"/>
    </source>
</evidence>
<feature type="domain" description="Prp18" evidence="9">
    <location>
        <begin position="246"/>
        <end position="387"/>
    </location>
</feature>
<dbReference type="GO" id="GO:0005682">
    <property type="term" value="C:U5 snRNP"/>
    <property type="evidence" value="ECO:0007669"/>
    <property type="project" value="TreeGrafter"/>
</dbReference>
<dbReference type="OrthoDB" id="10261918at2759"/>
<feature type="compositionally biased region" description="Acidic residues" evidence="8">
    <location>
        <begin position="148"/>
        <end position="161"/>
    </location>
</feature>
<dbReference type="STRING" id="1081102.A0A162JFG2"/>
<organism evidence="11 12">
    <name type="scientific">Niveomyces insectorum RCEF 264</name>
    <dbReference type="NCBI Taxonomy" id="1081102"/>
    <lineage>
        <taxon>Eukaryota</taxon>
        <taxon>Fungi</taxon>
        <taxon>Dikarya</taxon>
        <taxon>Ascomycota</taxon>
        <taxon>Pezizomycotina</taxon>
        <taxon>Sordariomycetes</taxon>
        <taxon>Hypocreomycetidae</taxon>
        <taxon>Hypocreales</taxon>
        <taxon>Cordycipitaceae</taxon>
        <taxon>Niveomyces</taxon>
    </lineage>
</organism>
<protein>
    <recommendedName>
        <fullName evidence="3">Pre-mRNA-splicing factor 18</fullName>
    </recommendedName>
</protein>
<evidence type="ECO:0000259" key="10">
    <source>
        <dbReference type="Pfam" id="PF08799"/>
    </source>
</evidence>
<evidence type="ECO:0000256" key="5">
    <source>
        <dbReference type="ARBA" id="ARBA00022728"/>
    </source>
</evidence>
<dbReference type="PANTHER" id="PTHR13007">
    <property type="entry name" value="PRE-MRNA SPLICING FACTOR-RELATED"/>
    <property type="match status" value="1"/>
</dbReference>